<evidence type="ECO:0000256" key="9">
    <source>
        <dbReference type="ARBA" id="ARBA00023054"/>
    </source>
</evidence>
<keyword evidence="4" id="KW-0796">Tight junction</keyword>
<keyword evidence="6 11" id="KW-0812">Transmembrane</keyword>
<dbReference type="InterPro" id="IPR010844">
    <property type="entry name" value="Occludin_ELL"/>
</dbReference>
<dbReference type="Gene3D" id="6.10.140.340">
    <property type="match status" value="1"/>
</dbReference>
<feature type="domain" description="OCEL" evidence="16">
    <location>
        <begin position="376"/>
        <end position="487"/>
    </location>
</feature>
<sequence>PGEGGPGPSGPAELKPVRRFIPDSWKNFFRGRRNNGSSWESTASDIRYISDGVECSPPPSPAPLRPEPKSLPGSYQDPYGGSGGSYNSRKEAEAMLPRDPFGSLEHPAASGQTYSERVEAYNQRYAYMKSWAGLLRILCVAELLLGAAVFACVTAYVHKDNEWYNMFGYSQPYGYGAGSAYGGYSYSGPKTPFILVVAGMAWVVTIVLLVLGMSMYYRTILLDSNWWPLTEFGINVALFLLYMSAAIVYVNDTNRGGLCYYQLFKTPINASFCRVEGGQTAAIIFLFVTVIIYLISALVSLKLWRHEAARRHRELMEREVLKLTSLTTLFFFKQYESDDRQREEVTYRQFKPAERKPELLNGHIPAGHIPKPIVMPDYLAKYPAIQTNEMRDRYKAVFNDQFAEYKELSVEVHAVLKKFDELDALMRQLPHHPESIYEQERISKVLQEYKKKKNDPAFLEKKERCEYLKNKLSHIKQRIQDYDKVMNWNVE</sequence>
<dbReference type="InterPro" id="IPR008253">
    <property type="entry name" value="Marvel"/>
</dbReference>
<dbReference type="Pfam" id="PF07303">
    <property type="entry name" value="Occludin_ELL"/>
    <property type="match status" value="1"/>
</dbReference>
<dbReference type="GO" id="GO:0031410">
    <property type="term" value="C:cytoplasmic vesicle"/>
    <property type="evidence" value="ECO:0007669"/>
    <property type="project" value="TreeGrafter"/>
</dbReference>
<evidence type="ECO:0000256" key="10">
    <source>
        <dbReference type="ARBA" id="ARBA00023136"/>
    </source>
</evidence>
<keyword evidence="7" id="KW-0965">Cell junction</keyword>
<dbReference type="AlphaFoldDB" id="A0A7K6RR45"/>
<comment type="similarity">
    <text evidence="3 12">Belongs to the ELL/occludin family.</text>
</comment>
<proteinExistence type="inferred from homology"/>
<dbReference type="InterPro" id="IPR031176">
    <property type="entry name" value="ELL/occludin"/>
</dbReference>
<protein>
    <submittedName>
        <fullName evidence="17">MALD2 protein</fullName>
    </submittedName>
</protein>
<evidence type="ECO:0000256" key="5">
    <source>
        <dbReference type="ARBA" id="ARBA00022475"/>
    </source>
</evidence>
<evidence type="ECO:0000256" key="4">
    <source>
        <dbReference type="ARBA" id="ARBA00022427"/>
    </source>
</evidence>
<dbReference type="GO" id="GO:0070830">
    <property type="term" value="P:bicellular tight junction assembly"/>
    <property type="evidence" value="ECO:0007669"/>
    <property type="project" value="TreeGrafter"/>
</dbReference>
<feature type="compositionally biased region" description="Pro residues" evidence="13">
    <location>
        <begin position="56"/>
        <end position="65"/>
    </location>
</feature>
<evidence type="ECO:0000313" key="18">
    <source>
        <dbReference type="Proteomes" id="UP000570016"/>
    </source>
</evidence>
<dbReference type="GO" id="GO:0016324">
    <property type="term" value="C:apical plasma membrane"/>
    <property type="evidence" value="ECO:0007669"/>
    <property type="project" value="TreeGrafter"/>
</dbReference>
<keyword evidence="5" id="KW-1003">Cell membrane</keyword>
<dbReference type="GO" id="GO:0005923">
    <property type="term" value="C:bicellular tight junction"/>
    <property type="evidence" value="ECO:0007669"/>
    <property type="project" value="UniProtKB-SubCell"/>
</dbReference>
<dbReference type="Proteomes" id="UP000570016">
    <property type="component" value="Unassembled WGS sequence"/>
</dbReference>
<evidence type="ECO:0000256" key="8">
    <source>
        <dbReference type="ARBA" id="ARBA00022989"/>
    </source>
</evidence>
<feature type="transmembrane region" description="Helical" evidence="14">
    <location>
        <begin position="281"/>
        <end position="304"/>
    </location>
</feature>
<feature type="region of interest" description="Disordered" evidence="13">
    <location>
        <begin position="50"/>
        <end position="88"/>
    </location>
</feature>
<evidence type="ECO:0000256" key="1">
    <source>
        <dbReference type="ARBA" id="ARBA00004435"/>
    </source>
</evidence>
<evidence type="ECO:0000256" key="11">
    <source>
        <dbReference type="PROSITE-ProRule" id="PRU00581"/>
    </source>
</evidence>
<evidence type="ECO:0000256" key="12">
    <source>
        <dbReference type="PROSITE-ProRule" id="PRU01324"/>
    </source>
</evidence>
<evidence type="ECO:0000256" key="7">
    <source>
        <dbReference type="ARBA" id="ARBA00022949"/>
    </source>
</evidence>
<evidence type="ECO:0000259" key="15">
    <source>
        <dbReference type="PROSITE" id="PS51225"/>
    </source>
</evidence>
<gene>
    <name evidence="17" type="primary">Marveld2</name>
    <name evidence="17" type="ORF">RHYJUB_R14141</name>
</gene>
<dbReference type="PROSITE" id="PS51980">
    <property type="entry name" value="OCEL"/>
    <property type="match status" value="1"/>
</dbReference>
<keyword evidence="10 11" id="KW-0472">Membrane</keyword>
<comment type="subcellular location">
    <subcellularLocation>
        <location evidence="1">Cell junction</location>
        <location evidence="1">Tight junction</location>
    </subcellularLocation>
    <subcellularLocation>
        <location evidence="2">Cell membrane</location>
        <topology evidence="2">Multi-pass membrane protein</topology>
    </subcellularLocation>
</comment>
<dbReference type="EMBL" id="VZRY01002306">
    <property type="protein sequence ID" value="NWW88258.1"/>
    <property type="molecule type" value="Genomic_DNA"/>
</dbReference>
<keyword evidence="8 14" id="KW-1133">Transmembrane helix</keyword>
<comment type="caution">
    <text evidence="17">The sequence shown here is derived from an EMBL/GenBank/DDBJ whole genome shotgun (WGS) entry which is preliminary data.</text>
</comment>
<organism evidence="17 18">
    <name type="scientific">Rhynochetos jubatus</name>
    <name type="common">kagu</name>
    <dbReference type="NCBI Taxonomy" id="54386"/>
    <lineage>
        <taxon>Eukaryota</taxon>
        <taxon>Metazoa</taxon>
        <taxon>Chordata</taxon>
        <taxon>Craniata</taxon>
        <taxon>Vertebrata</taxon>
        <taxon>Euteleostomi</taxon>
        <taxon>Archelosauria</taxon>
        <taxon>Archosauria</taxon>
        <taxon>Dinosauria</taxon>
        <taxon>Saurischia</taxon>
        <taxon>Theropoda</taxon>
        <taxon>Coelurosauria</taxon>
        <taxon>Aves</taxon>
        <taxon>Neognathae</taxon>
        <taxon>Neoaves</taxon>
        <taxon>Phaethontimorphae</taxon>
        <taxon>Eurypygiformes</taxon>
        <taxon>Rhynochetidae</taxon>
        <taxon>Rhynochetos</taxon>
    </lineage>
</organism>
<feature type="transmembrane region" description="Helical" evidence="14">
    <location>
        <begin position="229"/>
        <end position="250"/>
    </location>
</feature>
<reference evidence="17 18" key="1">
    <citation type="submission" date="2019-09" db="EMBL/GenBank/DDBJ databases">
        <title>Bird 10,000 Genomes (B10K) Project - Family phase.</title>
        <authorList>
            <person name="Zhang G."/>
        </authorList>
    </citation>
    <scope>NUCLEOTIDE SEQUENCE [LARGE SCALE GENOMIC DNA]</scope>
    <source>
        <strain evidence="17">B10K-DU-029-58</strain>
        <tissue evidence="17">Muscle</tissue>
    </source>
</reference>
<dbReference type="PANTHER" id="PTHR23288:SF3">
    <property type="entry name" value="MARVEL DOMAIN-CONTAINING PROTEIN 2"/>
    <property type="match status" value="1"/>
</dbReference>
<accession>A0A7K6RR45</accession>
<evidence type="ECO:0000256" key="2">
    <source>
        <dbReference type="ARBA" id="ARBA00004651"/>
    </source>
</evidence>
<name>A0A7K6RR45_9AVES</name>
<keyword evidence="18" id="KW-1185">Reference proteome</keyword>
<feature type="domain" description="MARVEL" evidence="15">
    <location>
        <begin position="130"/>
        <end position="305"/>
    </location>
</feature>
<evidence type="ECO:0000256" key="13">
    <source>
        <dbReference type="SAM" id="MobiDB-lite"/>
    </source>
</evidence>
<evidence type="ECO:0000256" key="6">
    <source>
        <dbReference type="ARBA" id="ARBA00022692"/>
    </source>
</evidence>
<evidence type="ECO:0000259" key="16">
    <source>
        <dbReference type="PROSITE" id="PS51980"/>
    </source>
</evidence>
<dbReference type="OrthoDB" id="6284217at2759"/>
<evidence type="ECO:0000256" key="14">
    <source>
        <dbReference type="SAM" id="Phobius"/>
    </source>
</evidence>
<dbReference type="PANTHER" id="PTHR23288">
    <property type="entry name" value="OCCLUDIN AND RNA POLYMERASE II ELONGATION FACTOR ELL"/>
    <property type="match status" value="1"/>
</dbReference>
<keyword evidence="9" id="KW-0175">Coiled coil</keyword>
<feature type="transmembrane region" description="Helical" evidence="14">
    <location>
        <begin position="134"/>
        <end position="157"/>
    </location>
</feature>
<dbReference type="Pfam" id="PF01284">
    <property type="entry name" value="MARVEL"/>
    <property type="match status" value="1"/>
</dbReference>
<evidence type="ECO:0000313" key="17">
    <source>
        <dbReference type="EMBL" id="NWW88258.1"/>
    </source>
</evidence>
<dbReference type="PROSITE" id="PS51225">
    <property type="entry name" value="MARVEL"/>
    <property type="match status" value="1"/>
</dbReference>
<feature type="transmembrane region" description="Helical" evidence="14">
    <location>
        <begin position="193"/>
        <end position="217"/>
    </location>
</feature>
<evidence type="ECO:0000256" key="3">
    <source>
        <dbReference type="ARBA" id="ARBA00009171"/>
    </source>
</evidence>
<dbReference type="SUPFAM" id="SSF144292">
    <property type="entry name" value="occludin/ELL-like"/>
    <property type="match status" value="1"/>
</dbReference>
<feature type="non-terminal residue" evidence="17">
    <location>
        <position position="1"/>
    </location>
</feature>
<feature type="non-terminal residue" evidence="17">
    <location>
        <position position="491"/>
    </location>
</feature>